<accession>A0A0A0JWR2</accession>
<dbReference type="InterPro" id="IPR017441">
    <property type="entry name" value="Protein_kinase_ATP_BS"/>
</dbReference>
<organism evidence="10 11">
    <name type="scientific">Knoellia aerolata DSM 18566</name>
    <dbReference type="NCBI Taxonomy" id="1385519"/>
    <lineage>
        <taxon>Bacteria</taxon>
        <taxon>Bacillati</taxon>
        <taxon>Actinomycetota</taxon>
        <taxon>Actinomycetes</taxon>
        <taxon>Micrococcales</taxon>
        <taxon>Intrasporangiaceae</taxon>
        <taxon>Knoellia</taxon>
    </lineage>
</organism>
<dbReference type="GO" id="GO:0005524">
    <property type="term" value="F:ATP binding"/>
    <property type="evidence" value="ECO:0007669"/>
    <property type="project" value="UniProtKB-UniRule"/>
</dbReference>
<dbReference type="PROSITE" id="PS00107">
    <property type="entry name" value="PROTEIN_KINASE_ATP"/>
    <property type="match status" value="1"/>
</dbReference>
<dbReference type="PROSITE" id="PS50011">
    <property type="entry name" value="PROTEIN_KINASE_DOM"/>
    <property type="match status" value="1"/>
</dbReference>
<comment type="caution">
    <text evidence="10">The sequence shown here is derived from an EMBL/GenBank/DDBJ whole genome shotgun (WGS) entry which is preliminary data.</text>
</comment>
<reference evidence="10 11" key="1">
    <citation type="submission" date="2013-08" db="EMBL/GenBank/DDBJ databases">
        <title>The genome sequence of Knoellia aerolata.</title>
        <authorList>
            <person name="Zhu W."/>
            <person name="Wang G."/>
        </authorList>
    </citation>
    <scope>NUCLEOTIDE SEQUENCE [LARGE SCALE GENOMIC DNA]</scope>
    <source>
        <strain evidence="10 11">DSM 18566</strain>
    </source>
</reference>
<keyword evidence="2" id="KW-0723">Serine/threonine-protein kinase</keyword>
<dbReference type="CDD" id="cd14014">
    <property type="entry name" value="STKc_PknB_like"/>
    <property type="match status" value="1"/>
</dbReference>
<evidence type="ECO:0000256" key="5">
    <source>
        <dbReference type="ARBA" id="ARBA00022777"/>
    </source>
</evidence>
<keyword evidence="4 7" id="KW-0547">Nucleotide-binding</keyword>
<feature type="region of interest" description="Disordered" evidence="8">
    <location>
        <begin position="280"/>
        <end position="344"/>
    </location>
</feature>
<feature type="compositionally biased region" description="Low complexity" evidence="8">
    <location>
        <begin position="285"/>
        <end position="298"/>
    </location>
</feature>
<dbReference type="PROSITE" id="PS00108">
    <property type="entry name" value="PROTEIN_KINASE_ST"/>
    <property type="match status" value="1"/>
</dbReference>
<proteinExistence type="predicted"/>
<feature type="domain" description="Protein kinase" evidence="9">
    <location>
        <begin position="9"/>
        <end position="251"/>
    </location>
</feature>
<dbReference type="EMBL" id="AVPL01000023">
    <property type="protein sequence ID" value="KGN41139.1"/>
    <property type="molecule type" value="Genomic_DNA"/>
</dbReference>
<dbReference type="Pfam" id="PF00069">
    <property type="entry name" value="Pkinase"/>
    <property type="match status" value="1"/>
</dbReference>
<protein>
    <recommendedName>
        <fullName evidence="1">non-specific serine/threonine protein kinase</fullName>
        <ecNumber evidence="1">2.7.11.1</ecNumber>
    </recommendedName>
</protein>
<dbReference type="eggNOG" id="COG0515">
    <property type="taxonomic scope" value="Bacteria"/>
</dbReference>
<dbReference type="Gene3D" id="3.30.200.20">
    <property type="entry name" value="Phosphorylase Kinase, domain 1"/>
    <property type="match status" value="1"/>
</dbReference>
<keyword evidence="11" id="KW-1185">Reference proteome</keyword>
<gene>
    <name evidence="10" type="ORF">N801_09210</name>
</gene>
<dbReference type="PANTHER" id="PTHR43289">
    <property type="entry name" value="MITOGEN-ACTIVATED PROTEIN KINASE KINASE KINASE 20-RELATED"/>
    <property type="match status" value="1"/>
</dbReference>
<dbReference type="RefSeq" id="WP_052112838.1">
    <property type="nucleotide sequence ID" value="NZ_AVPL01000023.1"/>
</dbReference>
<evidence type="ECO:0000313" key="11">
    <source>
        <dbReference type="Proteomes" id="UP000030013"/>
    </source>
</evidence>
<feature type="binding site" evidence="7">
    <location>
        <position position="38"/>
    </location>
    <ligand>
        <name>ATP</name>
        <dbReference type="ChEBI" id="CHEBI:30616"/>
    </ligand>
</feature>
<dbReference type="InterPro" id="IPR000719">
    <property type="entry name" value="Prot_kinase_dom"/>
</dbReference>
<dbReference type="SUPFAM" id="SSF56112">
    <property type="entry name" value="Protein kinase-like (PK-like)"/>
    <property type="match status" value="1"/>
</dbReference>
<keyword evidence="6 7" id="KW-0067">ATP-binding</keyword>
<evidence type="ECO:0000256" key="8">
    <source>
        <dbReference type="SAM" id="MobiDB-lite"/>
    </source>
</evidence>
<dbReference type="PANTHER" id="PTHR43289:SF6">
    <property type="entry name" value="SERINE_THREONINE-PROTEIN KINASE NEKL-3"/>
    <property type="match status" value="1"/>
</dbReference>
<evidence type="ECO:0000313" key="10">
    <source>
        <dbReference type="EMBL" id="KGN41139.1"/>
    </source>
</evidence>
<evidence type="ECO:0000256" key="4">
    <source>
        <dbReference type="ARBA" id="ARBA00022741"/>
    </source>
</evidence>
<dbReference type="Gene3D" id="1.10.510.10">
    <property type="entry name" value="Transferase(Phosphotransferase) domain 1"/>
    <property type="match status" value="1"/>
</dbReference>
<dbReference type="EC" id="2.7.11.1" evidence="1"/>
<dbReference type="InterPro" id="IPR011009">
    <property type="entry name" value="Kinase-like_dom_sf"/>
</dbReference>
<dbReference type="OrthoDB" id="9762169at2"/>
<dbReference type="STRING" id="1385519.N801_09210"/>
<feature type="region of interest" description="Disordered" evidence="8">
    <location>
        <begin position="374"/>
        <end position="422"/>
    </location>
</feature>
<name>A0A0A0JWR2_9MICO</name>
<dbReference type="GO" id="GO:0004674">
    <property type="term" value="F:protein serine/threonine kinase activity"/>
    <property type="evidence" value="ECO:0007669"/>
    <property type="project" value="UniProtKB-KW"/>
</dbReference>
<evidence type="ECO:0000256" key="7">
    <source>
        <dbReference type="PROSITE-ProRule" id="PRU10141"/>
    </source>
</evidence>
<evidence type="ECO:0000256" key="2">
    <source>
        <dbReference type="ARBA" id="ARBA00022527"/>
    </source>
</evidence>
<evidence type="ECO:0000256" key="6">
    <source>
        <dbReference type="ARBA" id="ARBA00022840"/>
    </source>
</evidence>
<evidence type="ECO:0000259" key="9">
    <source>
        <dbReference type="PROSITE" id="PS50011"/>
    </source>
</evidence>
<dbReference type="AlphaFoldDB" id="A0A0A0JWR2"/>
<evidence type="ECO:0000256" key="3">
    <source>
        <dbReference type="ARBA" id="ARBA00022679"/>
    </source>
</evidence>
<dbReference type="InterPro" id="IPR008271">
    <property type="entry name" value="Ser/Thr_kinase_AS"/>
</dbReference>
<evidence type="ECO:0000256" key="1">
    <source>
        <dbReference type="ARBA" id="ARBA00012513"/>
    </source>
</evidence>
<sequence>MGEVFAGRYELLDPLGEGGMGTVWRVWDAREERIVAAKVLRQSDAVSLLRFVREQAFRVVHPHVLTPLSWAGEDDRVLFTMPVVEGGSVASLIGDHGPLPPGLVAEVLRQLSRALDAVHTAGILHRDVKPANVLLAATGQERPHAFLTDFGIAIELDGVRLTQTGQWSGTPSYTAPESLSGAEPHPSADLYAVGRVGVAMLTGERPTDLPTRPDGTPAELWQLLTDLTRQDPDARPQAADDVLRRLDAPALVWRSGSMGEVEVLRHVPEPAPGLAQLTARPGEVPTGAGAAAATPSDADATRVRRDGPPPATAFPTLAPETVTGAVGGPRAARPPSTAPGPRWGRPRTAVVSVAAVAAVLTLAVGLGIWSPWSADPDTSPPSPGGASSTAPETATSAPETATSAPAASPTPTATPAATPTTRGSVTVGSVVVAPGQPCQFSDVGVREQTVDGVPVVCQRRADGSYAWVRPAG</sequence>
<dbReference type="Proteomes" id="UP000030013">
    <property type="component" value="Unassembled WGS sequence"/>
</dbReference>
<feature type="compositionally biased region" description="Low complexity" evidence="8">
    <location>
        <begin position="384"/>
        <end position="422"/>
    </location>
</feature>
<keyword evidence="5" id="KW-0418">Kinase</keyword>
<keyword evidence="3" id="KW-0808">Transferase</keyword>
<dbReference type="SMART" id="SM00220">
    <property type="entry name" value="S_TKc"/>
    <property type="match status" value="1"/>
</dbReference>